<evidence type="ECO:0000256" key="2">
    <source>
        <dbReference type="ARBA" id="ARBA00022491"/>
    </source>
</evidence>
<keyword evidence="3 7" id="KW-0862">Zinc</keyword>
<dbReference type="PANTHER" id="PTHR33202">
    <property type="entry name" value="ZINC UPTAKE REGULATION PROTEIN"/>
    <property type="match status" value="1"/>
</dbReference>
<dbReference type="GO" id="GO:0008270">
    <property type="term" value="F:zinc ion binding"/>
    <property type="evidence" value="ECO:0007669"/>
    <property type="project" value="TreeGrafter"/>
</dbReference>
<dbReference type="GO" id="GO:1900376">
    <property type="term" value="P:regulation of secondary metabolite biosynthetic process"/>
    <property type="evidence" value="ECO:0007669"/>
    <property type="project" value="TreeGrafter"/>
</dbReference>
<feature type="binding site" evidence="7">
    <location>
        <position position="136"/>
    </location>
    <ligand>
        <name>Zn(2+)</name>
        <dbReference type="ChEBI" id="CHEBI:29105"/>
    </ligand>
</feature>
<evidence type="ECO:0000313" key="8">
    <source>
        <dbReference type="EMBL" id="OEH85041.1"/>
    </source>
</evidence>
<dbReference type="InterPro" id="IPR002481">
    <property type="entry name" value="FUR"/>
</dbReference>
<keyword evidence="6" id="KW-0804">Transcription</keyword>
<sequence length="139" mass="16211">MFCENIAGKLSNGGFRMTPQRRVVIEIMVMNHDKHLTVDEIYELVKEKSEDIGLATVYRTLSMLMKLGVVSKIILDDIRNYYEIKLSKYDHYHLVCKKCGRVIEGKNILKKYVEEIVKKEHDFMIVDKKIVFYGLCASC</sequence>
<dbReference type="GO" id="GO:0045892">
    <property type="term" value="P:negative regulation of DNA-templated transcription"/>
    <property type="evidence" value="ECO:0007669"/>
    <property type="project" value="TreeGrafter"/>
</dbReference>
<name>A0A1E5L4L2_9FIRM</name>
<evidence type="ECO:0000256" key="4">
    <source>
        <dbReference type="ARBA" id="ARBA00023015"/>
    </source>
</evidence>
<evidence type="ECO:0000256" key="5">
    <source>
        <dbReference type="ARBA" id="ARBA00023125"/>
    </source>
</evidence>
<dbReference type="Proteomes" id="UP000095255">
    <property type="component" value="Unassembled WGS sequence"/>
</dbReference>
<dbReference type="Gene3D" id="1.10.10.10">
    <property type="entry name" value="Winged helix-like DNA-binding domain superfamily/Winged helix DNA-binding domain"/>
    <property type="match status" value="1"/>
</dbReference>
<accession>A0A1E5L4L2</accession>
<dbReference type="GO" id="GO:0003700">
    <property type="term" value="F:DNA-binding transcription factor activity"/>
    <property type="evidence" value="ECO:0007669"/>
    <property type="project" value="InterPro"/>
</dbReference>
<dbReference type="Pfam" id="PF01475">
    <property type="entry name" value="FUR"/>
    <property type="match status" value="1"/>
</dbReference>
<evidence type="ECO:0008006" key="10">
    <source>
        <dbReference type="Google" id="ProtNLM"/>
    </source>
</evidence>
<dbReference type="Gene3D" id="3.30.1490.190">
    <property type="match status" value="1"/>
</dbReference>
<dbReference type="STRING" id="1390249.BHU72_07445"/>
<feature type="binding site" evidence="7">
    <location>
        <position position="139"/>
    </location>
    <ligand>
        <name>Zn(2+)</name>
        <dbReference type="ChEBI" id="CHEBI:29105"/>
    </ligand>
</feature>
<proteinExistence type="inferred from homology"/>
<dbReference type="InterPro" id="IPR036390">
    <property type="entry name" value="WH_DNA-bd_sf"/>
</dbReference>
<dbReference type="GO" id="GO:0000976">
    <property type="term" value="F:transcription cis-regulatory region binding"/>
    <property type="evidence" value="ECO:0007669"/>
    <property type="project" value="TreeGrafter"/>
</dbReference>
<dbReference type="AlphaFoldDB" id="A0A1E5L4L2"/>
<reference evidence="8 9" key="1">
    <citation type="submission" date="2016-09" db="EMBL/GenBank/DDBJ databases">
        <title>Desulfuribacillus arsenicus sp. nov., an obligately anaerobic, dissimilatory arsenic- and antimonate-reducing bacterium isolated from anoxic sediments.</title>
        <authorList>
            <person name="Abin C.A."/>
            <person name="Hollibaugh J.T."/>
        </authorList>
    </citation>
    <scope>NUCLEOTIDE SEQUENCE [LARGE SCALE GENOMIC DNA]</scope>
    <source>
        <strain evidence="8 9">MLFW-2</strain>
    </source>
</reference>
<dbReference type="PANTHER" id="PTHR33202:SF7">
    <property type="entry name" value="FERRIC UPTAKE REGULATION PROTEIN"/>
    <property type="match status" value="1"/>
</dbReference>
<dbReference type="EMBL" id="MJAT01000035">
    <property type="protein sequence ID" value="OEH85041.1"/>
    <property type="molecule type" value="Genomic_DNA"/>
</dbReference>
<gene>
    <name evidence="8" type="ORF">BHU72_07445</name>
</gene>
<dbReference type="InterPro" id="IPR043135">
    <property type="entry name" value="Fur_C"/>
</dbReference>
<dbReference type="CDD" id="cd07153">
    <property type="entry name" value="Fur_like"/>
    <property type="match status" value="1"/>
</dbReference>
<evidence type="ECO:0000256" key="1">
    <source>
        <dbReference type="ARBA" id="ARBA00007957"/>
    </source>
</evidence>
<evidence type="ECO:0000256" key="7">
    <source>
        <dbReference type="PIRSR" id="PIRSR602481-1"/>
    </source>
</evidence>
<keyword evidence="4" id="KW-0805">Transcription regulation</keyword>
<evidence type="ECO:0000313" key="9">
    <source>
        <dbReference type="Proteomes" id="UP000095255"/>
    </source>
</evidence>
<feature type="binding site" evidence="7">
    <location>
        <position position="99"/>
    </location>
    <ligand>
        <name>Zn(2+)</name>
        <dbReference type="ChEBI" id="CHEBI:29105"/>
    </ligand>
</feature>
<protein>
    <recommendedName>
        <fullName evidence="10">Transcriptional repressor</fullName>
    </recommendedName>
</protein>
<comment type="caution">
    <text evidence="8">The sequence shown here is derived from an EMBL/GenBank/DDBJ whole genome shotgun (WGS) entry which is preliminary data.</text>
</comment>
<comment type="cofactor">
    <cofactor evidence="7">
        <name>Zn(2+)</name>
        <dbReference type="ChEBI" id="CHEBI:29105"/>
    </cofactor>
    <text evidence="7">Binds 1 zinc ion per subunit.</text>
</comment>
<dbReference type="SUPFAM" id="SSF46785">
    <property type="entry name" value="Winged helix' DNA-binding domain"/>
    <property type="match status" value="1"/>
</dbReference>
<keyword evidence="2" id="KW-0678">Repressor</keyword>
<evidence type="ECO:0000256" key="3">
    <source>
        <dbReference type="ARBA" id="ARBA00022833"/>
    </source>
</evidence>
<dbReference type="InterPro" id="IPR036388">
    <property type="entry name" value="WH-like_DNA-bd_sf"/>
</dbReference>
<keyword evidence="7" id="KW-0479">Metal-binding</keyword>
<evidence type="ECO:0000256" key="6">
    <source>
        <dbReference type="ARBA" id="ARBA00023163"/>
    </source>
</evidence>
<keyword evidence="9" id="KW-1185">Reference proteome</keyword>
<feature type="binding site" evidence="7">
    <location>
        <position position="96"/>
    </location>
    <ligand>
        <name>Zn(2+)</name>
        <dbReference type="ChEBI" id="CHEBI:29105"/>
    </ligand>
</feature>
<comment type="similarity">
    <text evidence="1">Belongs to the Fur family.</text>
</comment>
<keyword evidence="5" id="KW-0238">DNA-binding</keyword>
<organism evidence="8 9">
    <name type="scientific">Desulfuribacillus stibiiarsenatis</name>
    <dbReference type="NCBI Taxonomy" id="1390249"/>
    <lineage>
        <taxon>Bacteria</taxon>
        <taxon>Bacillati</taxon>
        <taxon>Bacillota</taxon>
        <taxon>Desulfuribacillia</taxon>
        <taxon>Desulfuribacillales</taxon>
        <taxon>Desulfuribacillaceae</taxon>
        <taxon>Desulfuribacillus</taxon>
    </lineage>
</organism>